<accession>A0A1J5UHF4</accession>
<reference evidence="2 5" key="3">
    <citation type="submission" date="2020-05" db="EMBL/GenBank/DDBJ databases">
        <authorList>
            <person name="Petersen J."/>
            <person name="Sayavedra L."/>
        </authorList>
    </citation>
    <scope>NUCLEOTIDE SEQUENCE [LARGE SCALE GENOMIC DNA]</scope>
    <source>
        <strain evidence="2">B thermophilus SOXS</strain>
    </source>
</reference>
<feature type="domain" description="Thioredoxin" evidence="1">
    <location>
        <begin position="275"/>
        <end position="414"/>
    </location>
</feature>
<organism evidence="3 4">
    <name type="scientific">Bathymodiolus thermophilus thioautotrophic gill symbiont</name>
    <dbReference type="NCBI Taxonomy" id="2360"/>
    <lineage>
        <taxon>Bacteria</taxon>
        <taxon>Pseudomonadati</taxon>
        <taxon>Pseudomonadota</taxon>
        <taxon>Gammaproteobacteria</taxon>
        <taxon>sulfur-oxidizing symbionts</taxon>
    </lineage>
</organism>
<dbReference type="InterPro" id="IPR013766">
    <property type="entry name" value="Thioredoxin_domain"/>
</dbReference>
<evidence type="ECO:0000313" key="2">
    <source>
        <dbReference type="EMBL" id="CAB5504439.1"/>
    </source>
</evidence>
<keyword evidence="5" id="KW-1185">Reference proteome</keyword>
<evidence type="ECO:0000313" key="4">
    <source>
        <dbReference type="Proteomes" id="UP000182798"/>
    </source>
</evidence>
<comment type="caution">
    <text evidence="3">The sequence shown here is derived from an EMBL/GenBank/DDBJ whole genome shotgun (WGS) entry which is preliminary data.</text>
</comment>
<evidence type="ECO:0000313" key="3">
    <source>
        <dbReference type="EMBL" id="OIR25325.1"/>
    </source>
</evidence>
<dbReference type="PANTHER" id="PTHR42852">
    <property type="entry name" value="THIOL:DISULFIDE INTERCHANGE PROTEIN DSBE"/>
    <property type="match status" value="1"/>
</dbReference>
<dbReference type="SUPFAM" id="SSF52833">
    <property type="entry name" value="Thioredoxin-like"/>
    <property type="match status" value="1"/>
</dbReference>
<dbReference type="Proteomes" id="UP000182798">
    <property type="component" value="Unassembled WGS sequence"/>
</dbReference>
<dbReference type="EMBL" id="MIQH01000350">
    <property type="protein sequence ID" value="OIR25325.1"/>
    <property type="molecule type" value="Genomic_DNA"/>
</dbReference>
<dbReference type="GO" id="GO:0016491">
    <property type="term" value="F:oxidoreductase activity"/>
    <property type="evidence" value="ECO:0007669"/>
    <property type="project" value="InterPro"/>
</dbReference>
<dbReference type="InterPro" id="IPR050553">
    <property type="entry name" value="Thioredoxin_ResA/DsbE_sf"/>
</dbReference>
<dbReference type="AlphaFoldDB" id="A0A1J5UHF4"/>
<proteinExistence type="predicted"/>
<reference evidence="4" key="1">
    <citation type="submission" date="2016-09" db="EMBL/GenBank/DDBJ databases">
        <title>Genome Sequence of Bathymodiolus thermophilus sulfur-oxidizing gill endosymbiont.</title>
        <authorList>
            <person name="Ponnudurai R."/>
            <person name="Kleiner M."/>
            <person name="Sayavedra L."/>
            <person name="Thuermer A."/>
            <person name="Felbeck H."/>
            <person name="Schlueter R."/>
            <person name="Schweder T."/>
            <person name="Markert S."/>
        </authorList>
    </citation>
    <scope>NUCLEOTIDE SEQUENCE [LARGE SCALE GENOMIC DNA]</scope>
    <source>
        <strain evidence="4">BAT/CrabSpa'14</strain>
    </source>
</reference>
<name>A0A1J5UHF4_9GAMM</name>
<dbReference type="CDD" id="cd02966">
    <property type="entry name" value="TlpA_like_family"/>
    <property type="match status" value="1"/>
</dbReference>
<dbReference type="RefSeq" id="WP_071563619.1">
    <property type="nucleotide sequence ID" value="NZ_CAESAQ020000078.1"/>
</dbReference>
<dbReference type="Pfam" id="PF00578">
    <property type="entry name" value="AhpC-TSA"/>
    <property type="match status" value="1"/>
</dbReference>
<reference evidence="3" key="2">
    <citation type="journal article" date="2017" name="Stand. Genomic Sci.">
        <title>Genome sequence of the sulfur-oxidizing Bathymodiolus thermophilus gill endosymbiont.</title>
        <authorList>
            <person name="Ponnudurai R."/>
            <person name="Sayavedra L."/>
            <person name="Kleiner M."/>
            <person name="Heiden S.E."/>
            <person name="Thurmer A."/>
            <person name="Felbeck H."/>
            <person name="Schluter R."/>
            <person name="Sievert S.M."/>
            <person name="Daniel R."/>
            <person name="Schweder T."/>
            <person name="Markert S."/>
        </authorList>
    </citation>
    <scope>NUCLEOTIDE SEQUENCE</scope>
    <source>
        <strain evidence="3">BAT/CrabSpa'14</strain>
    </source>
</reference>
<protein>
    <recommendedName>
        <fullName evidence="1">Thioredoxin domain-containing protein</fullName>
    </recommendedName>
</protein>
<evidence type="ECO:0000313" key="5">
    <source>
        <dbReference type="Proteomes" id="UP000643672"/>
    </source>
</evidence>
<dbReference type="PANTHER" id="PTHR42852:SF17">
    <property type="entry name" value="THIOREDOXIN-LIKE PROTEIN HI_1115"/>
    <property type="match status" value="1"/>
</dbReference>
<dbReference type="InterPro" id="IPR036249">
    <property type="entry name" value="Thioredoxin-like_sf"/>
</dbReference>
<dbReference type="InterPro" id="IPR000866">
    <property type="entry name" value="AhpC/TSA"/>
</dbReference>
<dbReference type="Gene3D" id="3.40.30.10">
    <property type="entry name" value="Glutaredoxin"/>
    <property type="match status" value="1"/>
</dbReference>
<dbReference type="Proteomes" id="UP000643672">
    <property type="component" value="Unassembled WGS sequence"/>
</dbReference>
<dbReference type="PROSITE" id="PS51352">
    <property type="entry name" value="THIOREDOXIN_2"/>
    <property type="match status" value="1"/>
</dbReference>
<gene>
    <name evidence="3" type="ORF">BGC33_06135</name>
    <name evidence="2" type="ORF">THERMOS_1959</name>
</gene>
<evidence type="ECO:0000259" key="1">
    <source>
        <dbReference type="PROSITE" id="PS51352"/>
    </source>
</evidence>
<sequence length="414" mass="46335">MQWLGLFFLTISCVVFAGDNLEIEVTSDNTISIDAYPADSDTLLLYLPSGRGLGKGYVATAQQLAFDDVNVWAADLHSSYMIAKYRSSVNRFSIDDLLELIAKAEEKSFKNIFFLSSGRGAQLALKVAYQWQLKNPKSRLLKGHIFHSPHLLEGKPALGSVAQYVNIARHSNLPIYLLLSQFGTKFLRGNEIVNVLKQGGSAVFVHRLTGVSGGFHMRRKKDLSKLDIKARADLANTYQNAMQLMKSTNIPKILTTEKDLNAATKVVLSASILQQYHGKQNMPLTLKTLEGKISDINDYKNQVLLINFWASWCKPCVAEIPSLVRLQAKFKGRDFKIITINIGESKDRILKFAKKVGLSLPVLLDNDGKVTKNWGVYAYPSNFLIDRKGVIRYGYRGALQWDKRSVVDTINSLL</sequence>
<dbReference type="GO" id="GO:0016209">
    <property type="term" value="F:antioxidant activity"/>
    <property type="evidence" value="ECO:0007669"/>
    <property type="project" value="InterPro"/>
</dbReference>
<dbReference type="EMBL" id="CAESAQ020000078">
    <property type="protein sequence ID" value="CAB5504439.1"/>
    <property type="molecule type" value="Genomic_DNA"/>
</dbReference>